<keyword evidence="2" id="KW-1185">Reference proteome</keyword>
<dbReference type="EMBL" id="FNCO01000022">
    <property type="protein sequence ID" value="SDJ14736.1"/>
    <property type="molecule type" value="Genomic_DNA"/>
</dbReference>
<reference evidence="2" key="1">
    <citation type="submission" date="2016-10" db="EMBL/GenBank/DDBJ databases">
        <authorList>
            <person name="Varghese N."/>
            <person name="Submissions S."/>
        </authorList>
    </citation>
    <scope>NUCLEOTIDE SEQUENCE [LARGE SCALE GENOMIC DNA]</scope>
    <source>
        <strain evidence="2">ATCC 700689</strain>
    </source>
</reference>
<name>A0A1G8RCN5_9PSED</name>
<organism evidence="1 2">
    <name type="scientific">Pseudomonas abietaniphila</name>
    <dbReference type="NCBI Taxonomy" id="89065"/>
    <lineage>
        <taxon>Bacteria</taxon>
        <taxon>Pseudomonadati</taxon>
        <taxon>Pseudomonadota</taxon>
        <taxon>Gammaproteobacteria</taxon>
        <taxon>Pseudomonadales</taxon>
        <taxon>Pseudomonadaceae</taxon>
        <taxon>Pseudomonas</taxon>
    </lineage>
</organism>
<evidence type="ECO:0000313" key="2">
    <source>
        <dbReference type="Proteomes" id="UP000182894"/>
    </source>
</evidence>
<accession>A0A1G8RCN5</accession>
<evidence type="ECO:0000313" key="1">
    <source>
        <dbReference type="EMBL" id="SDJ14736.1"/>
    </source>
</evidence>
<dbReference type="STRING" id="89065.SAMN05216605_12231"/>
<dbReference type="Proteomes" id="UP000182894">
    <property type="component" value="Unassembled WGS sequence"/>
</dbReference>
<sequence length="59" mass="6983">MPLWAFQGFKPVVSVRFLRVAKPDSIRHIPDDAERHWMCYHAERGNNQQSKERKARSGF</sequence>
<proteinExistence type="predicted"/>
<dbReference type="AlphaFoldDB" id="A0A1G8RCN5"/>
<protein>
    <submittedName>
        <fullName evidence="1">Uncharacterized protein</fullName>
    </submittedName>
</protein>
<gene>
    <name evidence="1" type="ORF">SAMN05216605_12231</name>
</gene>